<evidence type="ECO:0000313" key="3">
    <source>
        <dbReference type="EMBL" id="MFD2613811.1"/>
    </source>
</evidence>
<feature type="signal peptide" evidence="1">
    <location>
        <begin position="1"/>
        <end position="25"/>
    </location>
</feature>
<dbReference type="InterPro" id="IPR008964">
    <property type="entry name" value="Invasin/intimin_cell_adhesion"/>
</dbReference>
<dbReference type="RefSeq" id="WP_377604001.1">
    <property type="nucleotide sequence ID" value="NZ_JBHUME010000009.1"/>
</dbReference>
<feature type="domain" description="BIG2" evidence="2">
    <location>
        <begin position="311"/>
        <end position="387"/>
    </location>
</feature>
<gene>
    <name evidence="3" type="ORF">ACFSUF_15450</name>
</gene>
<keyword evidence="1" id="KW-0732">Signal</keyword>
<feature type="chain" id="PRO_5046282998" evidence="1">
    <location>
        <begin position="26"/>
        <end position="736"/>
    </location>
</feature>
<feature type="domain" description="BIG2" evidence="2">
    <location>
        <begin position="127"/>
        <end position="209"/>
    </location>
</feature>
<dbReference type="Gene3D" id="2.60.40.1080">
    <property type="match status" value="6"/>
</dbReference>
<protein>
    <submittedName>
        <fullName evidence="3">Ig-like domain-containing protein</fullName>
    </submittedName>
</protein>
<comment type="caution">
    <text evidence="3">The sequence shown here is derived from an EMBL/GenBank/DDBJ whole genome shotgun (WGS) entry which is preliminary data.</text>
</comment>
<dbReference type="InterPro" id="IPR003343">
    <property type="entry name" value="Big_2"/>
</dbReference>
<accession>A0ABW5PEM7</accession>
<proteinExistence type="predicted"/>
<feature type="domain" description="BIG2" evidence="2">
    <location>
        <begin position="36"/>
        <end position="117"/>
    </location>
</feature>
<evidence type="ECO:0000259" key="2">
    <source>
        <dbReference type="SMART" id="SM00635"/>
    </source>
</evidence>
<dbReference type="SMART" id="SM00635">
    <property type="entry name" value="BID_2"/>
    <property type="match status" value="6"/>
</dbReference>
<dbReference type="EMBL" id="JBHUME010000009">
    <property type="protein sequence ID" value="MFD2613811.1"/>
    <property type="molecule type" value="Genomic_DNA"/>
</dbReference>
<keyword evidence="4" id="KW-1185">Reference proteome</keyword>
<reference evidence="4" key="1">
    <citation type="journal article" date="2019" name="Int. J. Syst. Evol. Microbiol.">
        <title>The Global Catalogue of Microorganisms (GCM) 10K type strain sequencing project: providing services to taxonomists for standard genome sequencing and annotation.</title>
        <authorList>
            <consortium name="The Broad Institute Genomics Platform"/>
            <consortium name="The Broad Institute Genome Sequencing Center for Infectious Disease"/>
            <person name="Wu L."/>
            <person name="Ma J."/>
        </authorList>
    </citation>
    <scope>NUCLEOTIDE SEQUENCE [LARGE SCALE GENOMIC DNA]</scope>
    <source>
        <strain evidence="4">KCTC 3950</strain>
    </source>
</reference>
<feature type="domain" description="BIG2" evidence="2">
    <location>
        <begin position="654"/>
        <end position="734"/>
    </location>
</feature>
<feature type="domain" description="BIG2" evidence="2">
    <location>
        <begin position="570"/>
        <end position="650"/>
    </location>
</feature>
<name>A0ABW5PEM7_9BACL</name>
<dbReference type="Proteomes" id="UP001597541">
    <property type="component" value="Unassembled WGS sequence"/>
</dbReference>
<feature type="domain" description="BIG2" evidence="2">
    <location>
        <begin position="221"/>
        <end position="298"/>
    </location>
</feature>
<evidence type="ECO:0000256" key="1">
    <source>
        <dbReference type="SAM" id="SignalP"/>
    </source>
</evidence>
<dbReference type="Pfam" id="PF02368">
    <property type="entry name" value="Big_2"/>
    <property type="match status" value="3"/>
</dbReference>
<sequence>MNNNWTRRLAGLLLAAALVISPVIAGIAPIAAAEDTTENIAFDDTTQPTIYVAGTPYTLKLISTKGTTTKDVSASATWLTTNESVVKVDKGILTAVDEGSAVISAKYNGVTRSITVTAKFLFKKFYAAKSASPSQVETELKLMLGDSLNLTAQTMNDNSELNNVTTSASWTSSDPDVVTASKGKITPVGEGDAEITLTYKGMSSVIDVTVSKPYESLTIGVDQTNGEPPAELLVGAEQQLTAIAKPESGQPVPVTSLAKWTSSNPAVITVDKGKLKAVGRGMAKITAEHLGVKDEFSVYVRLAYQAIELLPQEDVTLFLSEGSVQLSAKVLNSTTDDKVVTADPETVWTSSDPLVATVSGGKVTLMAPGTAVIKAAYRGLQEQVSVNVLQNVSTFTLDKTTIDTYRNDSDKLPTLKAKTIAGDQIDVSSLVKWSSNSSNVEIKDGKWIAKGTGEAILTGVIRKYSDKEGTDTPIFTGTVKVAVKEKALTLLPSFASYTIYAGQEITLPTVTAVLENGDELTVTDIVEWKASSANLLIRGNKAKGLAASKVNLTGTYLNKTITIPVAIEEEVISFDIVPENVMFYPGKTQSIKVTGITKSGKKVSIGSKITWSIGNTAVATVKGASVKAVGEGSTVLRGSYQGKPVEVPVNVYLRLLKLTLSERSLKFSAGSVKALKVTGTYDTGRMTDVTSSVTWTSSNPSAATVVNGVVTAVKKGSTSIKATYQNKSVTIRVTVY</sequence>
<evidence type="ECO:0000313" key="4">
    <source>
        <dbReference type="Proteomes" id="UP001597541"/>
    </source>
</evidence>
<organism evidence="3 4">
    <name type="scientific">Paenibacillus gansuensis</name>
    <dbReference type="NCBI Taxonomy" id="306542"/>
    <lineage>
        <taxon>Bacteria</taxon>
        <taxon>Bacillati</taxon>
        <taxon>Bacillota</taxon>
        <taxon>Bacilli</taxon>
        <taxon>Bacillales</taxon>
        <taxon>Paenibacillaceae</taxon>
        <taxon>Paenibacillus</taxon>
    </lineage>
</organism>
<dbReference type="SUPFAM" id="SSF49373">
    <property type="entry name" value="Invasin/intimin cell-adhesion fragments"/>
    <property type="match status" value="5"/>
</dbReference>